<dbReference type="Pfam" id="PF04357">
    <property type="entry name" value="TamB"/>
    <property type="match status" value="1"/>
</dbReference>
<dbReference type="PANTHER" id="PTHR36985">
    <property type="entry name" value="TRANSLOCATION AND ASSEMBLY MODULE SUBUNIT TAMB"/>
    <property type="match status" value="1"/>
</dbReference>
<keyword evidence="2 6" id="KW-0812">Transmembrane</keyword>
<dbReference type="GO" id="GO:0009306">
    <property type="term" value="P:protein secretion"/>
    <property type="evidence" value="ECO:0007669"/>
    <property type="project" value="InterPro"/>
</dbReference>
<evidence type="ECO:0000256" key="6">
    <source>
        <dbReference type="SAM" id="Phobius"/>
    </source>
</evidence>
<evidence type="ECO:0000256" key="4">
    <source>
        <dbReference type="ARBA" id="ARBA00023136"/>
    </source>
</evidence>
<name>A0A7C9BES5_9BACT</name>
<dbReference type="EMBL" id="WHLY01000002">
    <property type="protein sequence ID" value="MPR32214.1"/>
    <property type="molecule type" value="Genomic_DNA"/>
</dbReference>
<evidence type="ECO:0000259" key="7">
    <source>
        <dbReference type="Pfam" id="PF04357"/>
    </source>
</evidence>
<feature type="transmembrane region" description="Helical" evidence="6">
    <location>
        <begin position="12"/>
        <end position="32"/>
    </location>
</feature>
<feature type="region of interest" description="Disordered" evidence="5">
    <location>
        <begin position="1501"/>
        <end position="1532"/>
    </location>
</feature>
<dbReference type="GO" id="GO:0005886">
    <property type="term" value="C:plasma membrane"/>
    <property type="evidence" value="ECO:0007669"/>
    <property type="project" value="InterPro"/>
</dbReference>
<keyword evidence="4 6" id="KW-0472">Membrane</keyword>
<accession>A0A7C9BES5</accession>
<evidence type="ECO:0000313" key="8">
    <source>
        <dbReference type="EMBL" id="MPR32214.1"/>
    </source>
</evidence>
<comment type="subcellular location">
    <subcellularLocation>
        <location evidence="1">Membrane</location>
        <topology evidence="1">Single-pass membrane protein</topology>
    </subcellularLocation>
</comment>
<comment type="caution">
    <text evidence="8">The sequence shown here is derived from an EMBL/GenBank/DDBJ whole genome shotgun (WGS) entry which is preliminary data.</text>
</comment>
<evidence type="ECO:0000313" key="9">
    <source>
        <dbReference type="Proteomes" id="UP000479293"/>
    </source>
</evidence>
<dbReference type="InterPro" id="IPR007452">
    <property type="entry name" value="TamB_C"/>
</dbReference>
<sequence length="1532" mass="171209">MVNILKKIGNGLVMFLILALYALGIGTIVFQFPTVQTWATQKAVKEISARMGYPISIGRINIKWLDVISLEQVSIKDLNNQPMIDVGRLDINFDIEAILLNSASEIHLDEVNVYRPEVRLVKTNSGDTNMDFFIARVNEMANSGDTTGYVPDQNIPFTIGKATLTEGTFHYDDPREPFDRKASVFDYYHFELRELNAQLKDFLVLGDTIKFVANDLTTIDRQTSLKVHDLDTKFMYCAKKVELAALSAYIGGSYLTNYLSFNYKHPSAFGDFNEKVRMVAHFDNSRVYSDDLGLFHEYLLTLNETWRLSGDFDGTVHDFSVKNTDLRFGKGSRLAGRFDFRGLPEFSRTTMDFDLVSSRIETNDLVQYYPETDLHETFKKFGLVAIDGTFKGTSVDFDLKSHVKTDIGDLNTDMLFHIQDRYTSTYKGLLKTANLDLGVLFDRPETLQKLDFSGQLNGKGFAISTAAVNLNATVNRLGFNQYDYRNVQLRGNLQKAYFNGQVSSRDTNLTFILDGEIDLSKPQNSFDLQGRLEKANLMALGFSEVPLTLKTQIDAQVQGNTVDSLVGQATFLNTSLLTPRNKRNLVMDNLQLVSVQDGDERAMDVHSEFLTARVSGNYILSEAVEDVERLLKEYKLYFMGDEATRQAYYNQKAISRNPRLYTINFELEGRHMTPLLEFLYPTAFVSPGSRIEGLLRMGNTAFLSLDAQADTIRVNNSQFIASNFDFTTSKFVSNAEVLASALVTSQQQKISALTPTERLSIEAAWNQDHLHFTSGLRQANSTNRANLNGDVHFLPSGLTLRLEKSDLVLLDEVWRINPNNLISVADRKTTVSNLALVNQKQRVSLEGEMISDSVRNLMFEVKNFKLGTLNPVLDTKLGGILDGTTTLHDLYDSAELNSDFSVEGLSYDNYELGNFSGRGEWDQLIRQFNLDAHLDRNLARVFALTGSYNPDRDGNSLNLRANFNNADLKMIEPFSQDLISDVSGKVKGQVLVKGTPSNPVLNGQVKIDQGKLTFEYLQSVLSFSDELTFSETEISAKNMVVTDPEGNTATVRGGVYHDGFKLFSLGFNADLRNFKILNTTSKDNDLFYGTAYVTGKASLFGPLDNLNIEASVTSNRGTRMYIPLDGATDVTTLDYIQFVSQKVKQDSLDQKDESRRGASTGGVKMDFNFNITPDAYCEIQLDRQAGDIIKAYGQGLLNMKVDTKGDFTMTGNYEIDRGDYTFTFQNALNKKFTIKPGSRITWSGDPYGAMLDVKAGYTQMASLANVLPGLNTGTGSGSSDLQTRRYPVEVTIALTDQLMTPTIAYNLAVQQYPSSGEYRSAVAAFENRLKSDEQELSRQVSSLLLFNQLLSPQEVFLGQANQSQTFLGNSLSELVSNQISRWASAMNENLEVGVTGLSLDQNAFNNLQLRLSYRFLNDRFRITRDGRFSYGTNQAGTSQFDATSLLGEWTLEYWLAQNGGVRLKAYNRNIQNSLLLNNTLITTGGVSMQFTHSFNRFKPLPKPEISTPVEPGSQPSEVPPSGKLTSKLEGAK</sequence>
<dbReference type="PANTHER" id="PTHR36985:SF1">
    <property type="entry name" value="TRANSLOCATION AND ASSEMBLY MODULE SUBUNIT TAMB"/>
    <property type="match status" value="1"/>
</dbReference>
<feature type="domain" description="Translocation and assembly module TamB C-terminal" evidence="7">
    <location>
        <begin position="1042"/>
        <end position="1492"/>
    </location>
</feature>
<proteinExistence type="predicted"/>
<reference evidence="8 9" key="1">
    <citation type="submission" date="2019-10" db="EMBL/GenBank/DDBJ databases">
        <title>Draft Genome Sequence of Cytophagaceae sp. SJW1-29.</title>
        <authorList>
            <person name="Choi A."/>
        </authorList>
    </citation>
    <scope>NUCLEOTIDE SEQUENCE [LARGE SCALE GENOMIC DNA]</scope>
    <source>
        <strain evidence="8 9">SJW1-29</strain>
    </source>
</reference>
<keyword evidence="9" id="KW-1185">Reference proteome</keyword>
<dbReference type="Pfam" id="PF05359">
    <property type="entry name" value="DUF748"/>
    <property type="match status" value="1"/>
</dbReference>
<evidence type="ECO:0000256" key="3">
    <source>
        <dbReference type="ARBA" id="ARBA00022989"/>
    </source>
</evidence>
<evidence type="ECO:0000256" key="5">
    <source>
        <dbReference type="SAM" id="MobiDB-lite"/>
    </source>
</evidence>
<gene>
    <name evidence="8" type="ORF">GBK04_02340</name>
</gene>
<evidence type="ECO:0000256" key="2">
    <source>
        <dbReference type="ARBA" id="ARBA00022692"/>
    </source>
</evidence>
<evidence type="ECO:0000256" key="1">
    <source>
        <dbReference type="ARBA" id="ARBA00004167"/>
    </source>
</evidence>
<dbReference type="RefSeq" id="WP_152756502.1">
    <property type="nucleotide sequence ID" value="NZ_WHLY01000002.1"/>
</dbReference>
<organism evidence="8 9">
    <name type="scientific">Salmonirosea aquatica</name>
    <dbReference type="NCBI Taxonomy" id="2654236"/>
    <lineage>
        <taxon>Bacteria</taxon>
        <taxon>Pseudomonadati</taxon>
        <taxon>Bacteroidota</taxon>
        <taxon>Cytophagia</taxon>
        <taxon>Cytophagales</taxon>
        <taxon>Spirosomataceae</taxon>
        <taxon>Salmonirosea</taxon>
    </lineage>
</organism>
<protein>
    <submittedName>
        <fullName evidence="8">Translocation/assembly module TamB</fullName>
    </submittedName>
</protein>
<dbReference type="InterPro" id="IPR008023">
    <property type="entry name" value="DUF748"/>
</dbReference>
<dbReference type="Proteomes" id="UP000479293">
    <property type="component" value="Unassembled WGS sequence"/>
</dbReference>
<keyword evidence="3 6" id="KW-1133">Transmembrane helix</keyword>